<protein>
    <recommendedName>
        <fullName evidence="3">SHS2 domain-containing protein</fullName>
    </recommendedName>
</protein>
<gene>
    <name evidence="1" type="ORF">A3B50_01325</name>
</gene>
<comment type="caution">
    <text evidence="1">The sequence shown here is derived from an EMBL/GenBank/DDBJ whole genome shotgun (WGS) entry which is preliminary data.</text>
</comment>
<accession>A0A1F7J5L1</accession>
<name>A0A1F7J5L1_9BACT</name>
<dbReference type="Pfam" id="PF11104">
    <property type="entry name" value="PilM_2"/>
    <property type="match status" value="1"/>
</dbReference>
<organism evidence="1 2">
    <name type="scientific">Candidatus Roizmanbacteria bacterium RIFCSPLOWO2_01_FULL_40_42</name>
    <dbReference type="NCBI Taxonomy" id="1802066"/>
    <lineage>
        <taxon>Bacteria</taxon>
        <taxon>Candidatus Roizmaniibacteriota</taxon>
    </lineage>
</organism>
<dbReference type="CDD" id="cd24049">
    <property type="entry name" value="ASKHA_NBD_PilM"/>
    <property type="match status" value="1"/>
</dbReference>
<dbReference type="InterPro" id="IPR050696">
    <property type="entry name" value="FtsA/MreB"/>
</dbReference>
<evidence type="ECO:0008006" key="3">
    <source>
        <dbReference type="Google" id="ProtNLM"/>
    </source>
</evidence>
<dbReference type="EMBL" id="MGAQ01000010">
    <property type="protein sequence ID" value="OGK50900.1"/>
    <property type="molecule type" value="Genomic_DNA"/>
</dbReference>
<dbReference type="PANTHER" id="PTHR32432">
    <property type="entry name" value="CELL DIVISION PROTEIN FTSA-RELATED"/>
    <property type="match status" value="1"/>
</dbReference>
<dbReference type="Gene3D" id="3.30.420.40">
    <property type="match status" value="2"/>
</dbReference>
<dbReference type="InterPro" id="IPR043129">
    <property type="entry name" value="ATPase_NBD"/>
</dbReference>
<evidence type="ECO:0000313" key="1">
    <source>
        <dbReference type="EMBL" id="OGK50900.1"/>
    </source>
</evidence>
<dbReference type="AlphaFoldDB" id="A0A1F7J5L1"/>
<dbReference type="SUPFAM" id="SSF53067">
    <property type="entry name" value="Actin-like ATPase domain"/>
    <property type="match status" value="1"/>
</dbReference>
<evidence type="ECO:0000313" key="2">
    <source>
        <dbReference type="Proteomes" id="UP000178558"/>
    </source>
</evidence>
<sequence length="344" mass="38573">MANDFFCIDLGESFIRISDIKKAGNLFEAKSLGMIDVDPVFFRAEAEGVTEKQAAVLSKAIAQLKITKKNVNIVIPDSYSYNQFIETPKLNEKELLSAIKYQADQFIPMPLEEINLDIEILKDDEKNKKILTLIAAAPKKIVSKVESLAEYAGLAPQTIETEISAIGRLIGDVFKPQAKTETPQGFLFINLNFSSTSVYFFDKSLGILVFSYNFSIGYNLFLKEIQINLNVDQKKAIELLKTLGMSKNASYNLQAILTPVVKDFLGEIQKAITLLKQKYNTQVTNIYTFNETSRFHALEEIIGKYFAIPTSNFNLYSMFAKNSTVDALKNDLGFFVPSIGANLR</sequence>
<dbReference type="Gene3D" id="3.30.1490.300">
    <property type="match status" value="1"/>
</dbReference>
<proteinExistence type="predicted"/>
<dbReference type="PANTHER" id="PTHR32432:SF3">
    <property type="entry name" value="ETHANOLAMINE UTILIZATION PROTEIN EUTJ"/>
    <property type="match status" value="1"/>
</dbReference>
<dbReference type="InterPro" id="IPR005883">
    <property type="entry name" value="PilM"/>
</dbReference>
<reference evidence="1 2" key="1">
    <citation type="journal article" date="2016" name="Nat. Commun.">
        <title>Thousands of microbial genomes shed light on interconnected biogeochemical processes in an aquifer system.</title>
        <authorList>
            <person name="Anantharaman K."/>
            <person name="Brown C.T."/>
            <person name="Hug L.A."/>
            <person name="Sharon I."/>
            <person name="Castelle C.J."/>
            <person name="Probst A.J."/>
            <person name="Thomas B.C."/>
            <person name="Singh A."/>
            <person name="Wilkins M.J."/>
            <person name="Karaoz U."/>
            <person name="Brodie E.L."/>
            <person name="Williams K.H."/>
            <person name="Hubbard S.S."/>
            <person name="Banfield J.F."/>
        </authorList>
    </citation>
    <scope>NUCLEOTIDE SEQUENCE [LARGE SCALE GENOMIC DNA]</scope>
</reference>
<dbReference type="Proteomes" id="UP000178558">
    <property type="component" value="Unassembled WGS sequence"/>
</dbReference>